<evidence type="ECO:0000313" key="5">
    <source>
        <dbReference type="EnsemblProtists" id="EKX44460"/>
    </source>
</evidence>
<evidence type="ECO:0000256" key="2">
    <source>
        <dbReference type="ARBA" id="ARBA00023043"/>
    </source>
</evidence>
<dbReference type="HOGENOM" id="CLU_898485_0_0_1"/>
<dbReference type="GeneID" id="17301127"/>
<evidence type="ECO:0000256" key="3">
    <source>
        <dbReference type="PROSITE-ProRule" id="PRU00023"/>
    </source>
</evidence>
<dbReference type="EnsemblProtists" id="EKX44460">
    <property type="protein sequence ID" value="EKX44460"/>
    <property type="gene ID" value="GUITHDRAFT_109583"/>
</dbReference>
<proteinExistence type="predicted"/>
<evidence type="ECO:0000313" key="6">
    <source>
        <dbReference type="Proteomes" id="UP000011087"/>
    </source>
</evidence>
<evidence type="ECO:0000313" key="4">
    <source>
        <dbReference type="EMBL" id="EKX44460.1"/>
    </source>
</evidence>
<evidence type="ECO:0000256" key="1">
    <source>
        <dbReference type="ARBA" id="ARBA00022737"/>
    </source>
</evidence>
<dbReference type="InterPro" id="IPR002110">
    <property type="entry name" value="Ankyrin_rpt"/>
</dbReference>
<keyword evidence="1" id="KW-0677">Repeat</keyword>
<dbReference type="PROSITE" id="PS50088">
    <property type="entry name" value="ANK_REPEAT"/>
    <property type="match status" value="1"/>
</dbReference>
<dbReference type="Proteomes" id="UP000011087">
    <property type="component" value="Unassembled WGS sequence"/>
</dbReference>
<dbReference type="SUPFAM" id="SSF48403">
    <property type="entry name" value="Ankyrin repeat"/>
    <property type="match status" value="1"/>
</dbReference>
<dbReference type="PaxDb" id="55529-EKX44460"/>
<dbReference type="RefSeq" id="XP_005831440.1">
    <property type="nucleotide sequence ID" value="XM_005831383.1"/>
</dbReference>
<dbReference type="PANTHER" id="PTHR24126">
    <property type="entry name" value="ANKYRIN REPEAT, PH AND SEC7 DOMAIN CONTAINING PROTEIN SECG-RELATED"/>
    <property type="match status" value="1"/>
</dbReference>
<dbReference type="SMART" id="SM00248">
    <property type="entry name" value="ANK"/>
    <property type="match status" value="2"/>
</dbReference>
<dbReference type="Gene3D" id="1.25.40.20">
    <property type="entry name" value="Ankyrin repeat-containing domain"/>
    <property type="match status" value="2"/>
</dbReference>
<feature type="repeat" description="ANK" evidence="3">
    <location>
        <begin position="195"/>
        <end position="227"/>
    </location>
</feature>
<dbReference type="PANTHER" id="PTHR24126:SF14">
    <property type="entry name" value="ANK_REP_REGION DOMAIN-CONTAINING PROTEIN"/>
    <property type="match status" value="1"/>
</dbReference>
<dbReference type="EMBL" id="JH993004">
    <property type="protein sequence ID" value="EKX44460.1"/>
    <property type="molecule type" value="Genomic_DNA"/>
</dbReference>
<keyword evidence="2 3" id="KW-0040">ANK repeat</keyword>
<gene>
    <name evidence="4" type="ORF">GUITHDRAFT_109583</name>
</gene>
<protein>
    <submittedName>
        <fullName evidence="4 5">Uncharacterized protein</fullName>
    </submittedName>
</protein>
<accession>L1J8R7</accession>
<organism evidence="4">
    <name type="scientific">Guillardia theta (strain CCMP2712)</name>
    <name type="common">Cryptophyte</name>
    <dbReference type="NCBI Taxonomy" id="905079"/>
    <lineage>
        <taxon>Eukaryota</taxon>
        <taxon>Cryptophyceae</taxon>
        <taxon>Pyrenomonadales</taxon>
        <taxon>Geminigeraceae</taxon>
        <taxon>Guillardia</taxon>
    </lineage>
</organism>
<dbReference type="InterPro" id="IPR036770">
    <property type="entry name" value="Ankyrin_rpt-contain_sf"/>
</dbReference>
<sequence length="310" mass="34152">MSLTGLIRMCDVADGTVIPVAAGVFAQWKQDHEAVGAETADNTAWLWNQLKCTSLGPWLSRSSGSLTIMTDRSSAMLKGARKDPALLNPKGSDAIARTRHDFDKAMLDLQNANPLDHEYLTTIGLSDVQWMLAAVVRGDLKSVQDALKDGSDINSCDCQWGTSPLMAACAPTQRLEVLAFLLEDKKLDKELVNARGMTALHQAAWYGQNEAIEMLLRAGVSLDSTTPEGHSAMDIAKLMGHESTSRLLEVAKQEAVKALAETPEQLRQRLKQQHSTNVQRRIVQLQKSLASMTRRSPADFIRVRNLRIHL</sequence>
<dbReference type="AlphaFoldDB" id="L1J8R7"/>
<reference evidence="6" key="2">
    <citation type="submission" date="2012-11" db="EMBL/GenBank/DDBJ databases">
        <authorList>
            <person name="Kuo A."/>
            <person name="Curtis B.A."/>
            <person name="Tanifuji G."/>
            <person name="Burki F."/>
            <person name="Gruber A."/>
            <person name="Irimia M."/>
            <person name="Maruyama S."/>
            <person name="Arias M.C."/>
            <person name="Ball S.G."/>
            <person name="Gile G.H."/>
            <person name="Hirakawa Y."/>
            <person name="Hopkins J.F."/>
            <person name="Rensing S.A."/>
            <person name="Schmutz J."/>
            <person name="Symeonidi A."/>
            <person name="Elias M."/>
            <person name="Eveleigh R.J."/>
            <person name="Herman E.K."/>
            <person name="Klute M.J."/>
            <person name="Nakayama T."/>
            <person name="Obornik M."/>
            <person name="Reyes-Prieto A."/>
            <person name="Armbrust E.V."/>
            <person name="Aves S.J."/>
            <person name="Beiko R.G."/>
            <person name="Coutinho P."/>
            <person name="Dacks J.B."/>
            <person name="Durnford D.G."/>
            <person name="Fast N.M."/>
            <person name="Green B.R."/>
            <person name="Grisdale C."/>
            <person name="Hempe F."/>
            <person name="Henrissat B."/>
            <person name="Hoppner M.P."/>
            <person name="Ishida K.-I."/>
            <person name="Kim E."/>
            <person name="Koreny L."/>
            <person name="Kroth P.G."/>
            <person name="Liu Y."/>
            <person name="Malik S.-B."/>
            <person name="Maier U.G."/>
            <person name="McRose D."/>
            <person name="Mock T."/>
            <person name="Neilson J.A."/>
            <person name="Onodera N.T."/>
            <person name="Poole A.M."/>
            <person name="Pritham E.J."/>
            <person name="Richards T.A."/>
            <person name="Rocap G."/>
            <person name="Roy S.W."/>
            <person name="Sarai C."/>
            <person name="Schaack S."/>
            <person name="Shirato S."/>
            <person name="Slamovits C.H."/>
            <person name="Spencer D.F."/>
            <person name="Suzuki S."/>
            <person name="Worden A.Z."/>
            <person name="Zauner S."/>
            <person name="Barry K."/>
            <person name="Bell C."/>
            <person name="Bharti A.K."/>
            <person name="Crow J.A."/>
            <person name="Grimwood J."/>
            <person name="Kramer R."/>
            <person name="Lindquist E."/>
            <person name="Lucas S."/>
            <person name="Salamov A."/>
            <person name="McFadden G.I."/>
            <person name="Lane C.E."/>
            <person name="Keeling P.J."/>
            <person name="Gray M.W."/>
            <person name="Grigoriev I.V."/>
            <person name="Archibald J.M."/>
        </authorList>
    </citation>
    <scope>NUCLEOTIDE SEQUENCE</scope>
    <source>
        <strain evidence="6">CCMP2712</strain>
    </source>
</reference>
<name>L1J8R7_GUITC</name>
<dbReference type="eggNOG" id="KOG0509">
    <property type="taxonomic scope" value="Eukaryota"/>
</dbReference>
<dbReference type="KEGG" id="gtt:GUITHDRAFT_109583"/>
<dbReference type="OrthoDB" id="194358at2759"/>
<dbReference type="PROSITE" id="PS50297">
    <property type="entry name" value="ANK_REP_REGION"/>
    <property type="match status" value="1"/>
</dbReference>
<dbReference type="Pfam" id="PF12796">
    <property type="entry name" value="Ank_2"/>
    <property type="match status" value="1"/>
</dbReference>
<reference evidence="4 6" key="1">
    <citation type="journal article" date="2012" name="Nature">
        <title>Algal genomes reveal evolutionary mosaicism and the fate of nucleomorphs.</title>
        <authorList>
            <consortium name="DOE Joint Genome Institute"/>
            <person name="Curtis B.A."/>
            <person name="Tanifuji G."/>
            <person name="Burki F."/>
            <person name="Gruber A."/>
            <person name="Irimia M."/>
            <person name="Maruyama S."/>
            <person name="Arias M.C."/>
            <person name="Ball S.G."/>
            <person name="Gile G.H."/>
            <person name="Hirakawa Y."/>
            <person name="Hopkins J.F."/>
            <person name="Kuo A."/>
            <person name="Rensing S.A."/>
            <person name="Schmutz J."/>
            <person name="Symeonidi A."/>
            <person name="Elias M."/>
            <person name="Eveleigh R.J."/>
            <person name="Herman E.K."/>
            <person name="Klute M.J."/>
            <person name="Nakayama T."/>
            <person name="Obornik M."/>
            <person name="Reyes-Prieto A."/>
            <person name="Armbrust E.V."/>
            <person name="Aves S.J."/>
            <person name="Beiko R.G."/>
            <person name="Coutinho P."/>
            <person name="Dacks J.B."/>
            <person name="Durnford D.G."/>
            <person name="Fast N.M."/>
            <person name="Green B.R."/>
            <person name="Grisdale C.J."/>
            <person name="Hempel F."/>
            <person name="Henrissat B."/>
            <person name="Hoppner M.P."/>
            <person name="Ishida K."/>
            <person name="Kim E."/>
            <person name="Koreny L."/>
            <person name="Kroth P.G."/>
            <person name="Liu Y."/>
            <person name="Malik S.B."/>
            <person name="Maier U.G."/>
            <person name="McRose D."/>
            <person name="Mock T."/>
            <person name="Neilson J.A."/>
            <person name="Onodera N.T."/>
            <person name="Poole A.M."/>
            <person name="Pritham E.J."/>
            <person name="Richards T.A."/>
            <person name="Rocap G."/>
            <person name="Roy S.W."/>
            <person name="Sarai C."/>
            <person name="Schaack S."/>
            <person name="Shirato S."/>
            <person name="Slamovits C.H."/>
            <person name="Spencer D.F."/>
            <person name="Suzuki S."/>
            <person name="Worden A.Z."/>
            <person name="Zauner S."/>
            <person name="Barry K."/>
            <person name="Bell C."/>
            <person name="Bharti A.K."/>
            <person name="Crow J.A."/>
            <person name="Grimwood J."/>
            <person name="Kramer R."/>
            <person name="Lindquist E."/>
            <person name="Lucas S."/>
            <person name="Salamov A."/>
            <person name="McFadden G.I."/>
            <person name="Lane C.E."/>
            <person name="Keeling P.J."/>
            <person name="Gray M.W."/>
            <person name="Grigoriev I.V."/>
            <person name="Archibald J.M."/>
        </authorList>
    </citation>
    <scope>NUCLEOTIDE SEQUENCE</scope>
    <source>
        <strain evidence="4 6">CCMP2712</strain>
    </source>
</reference>
<keyword evidence="6" id="KW-1185">Reference proteome</keyword>
<reference evidence="5" key="3">
    <citation type="submission" date="2015-06" db="UniProtKB">
        <authorList>
            <consortium name="EnsemblProtists"/>
        </authorList>
    </citation>
    <scope>IDENTIFICATION</scope>
</reference>